<dbReference type="AlphaFoldDB" id="A0A811P275"/>
<feature type="domain" description="F-box" evidence="2">
    <location>
        <begin position="21"/>
        <end position="54"/>
    </location>
</feature>
<dbReference type="Pfam" id="PF24758">
    <property type="entry name" value="LRR_At5g56370"/>
    <property type="match status" value="1"/>
</dbReference>
<proteinExistence type="predicted"/>
<feature type="region of interest" description="Disordered" evidence="1">
    <location>
        <begin position="503"/>
        <end position="538"/>
    </location>
</feature>
<dbReference type="InterPro" id="IPR001810">
    <property type="entry name" value="F-box_dom"/>
</dbReference>
<dbReference type="PANTHER" id="PTHR34145:SF65">
    <property type="entry name" value="FBD DOMAIN-CONTAINING PROTEIN"/>
    <property type="match status" value="1"/>
</dbReference>
<gene>
    <name evidence="3" type="ORF">NCGR_LOCUS26000</name>
</gene>
<evidence type="ECO:0000313" key="4">
    <source>
        <dbReference type="Proteomes" id="UP000604825"/>
    </source>
</evidence>
<reference evidence="3" key="1">
    <citation type="submission" date="2020-10" db="EMBL/GenBank/DDBJ databases">
        <authorList>
            <person name="Han B."/>
            <person name="Lu T."/>
            <person name="Zhao Q."/>
            <person name="Huang X."/>
            <person name="Zhao Y."/>
        </authorList>
    </citation>
    <scope>NUCLEOTIDE SEQUENCE</scope>
</reference>
<name>A0A811P275_9POAL</name>
<dbReference type="Pfam" id="PF00646">
    <property type="entry name" value="F-box"/>
    <property type="match status" value="1"/>
</dbReference>
<evidence type="ECO:0000313" key="3">
    <source>
        <dbReference type="EMBL" id="CAD6238874.1"/>
    </source>
</evidence>
<feature type="region of interest" description="Disordered" evidence="1">
    <location>
        <begin position="1"/>
        <end position="22"/>
    </location>
</feature>
<dbReference type="InterPro" id="IPR036047">
    <property type="entry name" value="F-box-like_dom_sf"/>
</dbReference>
<accession>A0A811P275</accession>
<dbReference type="InterPro" id="IPR053772">
    <property type="entry name" value="At1g61320/At1g61330-like"/>
</dbReference>
<dbReference type="Proteomes" id="UP000604825">
    <property type="component" value="Unassembled WGS sequence"/>
</dbReference>
<dbReference type="SUPFAM" id="SSF81383">
    <property type="entry name" value="F-box domain"/>
    <property type="match status" value="1"/>
</dbReference>
<dbReference type="Gene3D" id="3.80.10.10">
    <property type="entry name" value="Ribonuclease Inhibitor"/>
    <property type="match status" value="1"/>
</dbReference>
<feature type="compositionally biased region" description="Polar residues" evidence="1">
    <location>
        <begin position="1"/>
        <end position="14"/>
    </location>
</feature>
<dbReference type="InterPro" id="IPR006553">
    <property type="entry name" value="Leu-rich_rpt_Cys-con_subtyp"/>
</dbReference>
<dbReference type="InterPro" id="IPR055411">
    <property type="entry name" value="LRR_FXL15/At3g58940/PEG3-like"/>
</dbReference>
<dbReference type="SMART" id="SM00367">
    <property type="entry name" value="LRR_CC"/>
    <property type="match status" value="2"/>
</dbReference>
<dbReference type="CDD" id="cd22160">
    <property type="entry name" value="F-box_AtFBL13-like"/>
    <property type="match status" value="1"/>
</dbReference>
<dbReference type="InterPro" id="IPR032675">
    <property type="entry name" value="LRR_dom_sf"/>
</dbReference>
<dbReference type="PROSITE" id="PS50181">
    <property type="entry name" value="FBOX"/>
    <property type="match status" value="1"/>
</dbReference>
<dbReference type="Gene3D" id="1.20.1280.50">
    <property type="match status" value="1"/>
</dbReference>
<organism evidence="3 4">
    <name type="scientific">Miscanthus lutarioriparius</name>
    <dbReference type="NCBI Taxonomy" id="422564"/>
    <lineage>
        <taxon>Eukaryota</taxon>
        <taxon>Viridiplantae</taxon>
        <taxon>Streptophyta</taxon>
        <taxon>Embryophyta</taxon>
        <taxon>Tracheophyta</taxon>
        <taxon>Spermatophyta</taxon>
        <taxon>Magnoliopsida</taxon>
        <taxon>Liliopsida</taxon>
        <taxon>Poales</taxon>
        <taxon>Poaceae</taxon>
        <taxon>PACMAD clade</taxon>
        <taxon>Panicoideae</taxon>
        <taxon>Andropogonodae</taxon>
        <taxon>Andropogoneae</taxon>
        <taxon>Saccharinae</taxon>
        <taxon>Miscanthus</taxon>
    </lineage>
</organism>
<dbReference type="OrthoDB" id="673865at2759"/>
<keyword evidence="4" id="KW-1185">Reference proteome</keyword>
<evidence type="ECO:0000256" key="1">
    <source>
        <dbReference type="SAM" id="MobiDB-lite"/>
    </source>
</evidence>
<dbReference type="SUPFAM" id="SSF52047">
    <property type="entry name" value="RNI-like"/>
    <property type="match status" value="1"/>
</dbReference>
<dbReference type="InterPro" id="IPR053781">
    <property type="entry name" value="F-box_AtFBL13-like"/>
</dbReference>
<protein>
    <recommendedName>
        <fullName evidence="2">F-box domain-containing protein</fullName>
    </recommendedName>
</protein>
<dbReference type="EMBL" id="CAJGYO010000006">
    <property type="protein sequence ID" value="CAD6238874.1"/>
    <property type="molecule type" value="Genomic_DNA"/>
</dbReference>
<feature type="compositionally biased region" description="Basic and acidic residues" evidence="1">
    <location>
        <begin position="503"/>
        <end position="522"/>
    </location>
</feature>
<comment type="caution">
    <text evidence="3">The sequence shown here is derived from an EMBL/GenBank/DDBJ whole genome shotgun (WGS) entry which is preliminary data.</text>
</comment>
<sequence length="538" mass="59566">MGSHLHQSSKSGSNRGAMEEVDRLSSLPDDLLHAILRGLPLKQAVRTSSLSRRWAHQWLRALAASRVLDLTDRDFARGQPPARAAATVSRCLRLHAEHGAPLDVLRVALLASPPSGSGPGPSDGASFGRDVIGWVAAAVRRGAREVEVDVLHLTPSQDDDDDDAAFLELELPGDLFQARNSLERVALGGLSLRAVRLPAAGLAGLRSLSLSHADVTDEAVRAILSSCRALESLSLRSCSLLTSVSVASERLRELQLLGCRAVQELRVAAPALESLTLYGHVCWSEPEQSWQEGNPVYFDFGDMLALRDAYLSHLGCGDYNIVHDMAYPCLYYVVAHARVLTLCSIGLQLLYQHGWDESAFREMPKLEELQLLLASPEPCFYWDNEDQEHVSTFFMLTPLPVLQRLFLHLPSDPGYGWSSSAAARPEETDGADMTLEHEVVLDQLTFIKVVNFRGTRRELRLLTFFLKRAPSLDQLVLVTAEGEEAPADEQLKAMQERVSELQRSSREARVSVCRPKEDDSPNHAHTRFFHEDDEYVAN</sequence>
<dbReference type="PANTHER" id="PTHR34145">
    <property type="entry name" value="OS02G0105600 PROTEIN"/>
    <property type="match status" value="1"/>
</dbReference>
<evidence type="ECO:0000259" key="2">
    <source>
        <dbReference type="PROSITE" id="PS50181"/>
    </source>
</evidence>